<feature type="signal peptide" evidence="10">
    <location>
        <begin position="1"/>
        <end position="38"/>
    </location>
</feature>
<evidence type="ECO:0000256" key="1">
    <source>
        <dbReference type="ARBA" id="ARBA00004651"/>
    </source>
</evidence>
<evidence type="ECO:0000256" key="2">
    <source>
        <dbReference type="ARBA" id="ARBA00008520"/>
    </source>
</evidence>
<dbReference type="SUPFAM" id="SSF160964">
    <property type="entry name" value="MalF N-terminal region-like"/>
    <property type="match status" value="1"/>
</dbReference>
<evidence type="ECO:0000256" key="8">
    <source>
        <dbReference type="ARBA" id="ARBA00023136"/>
    </source>
</evidence>
<dbReference type="PRINTS" id="PR00181">
    <property type="entry name" value="MALTOSEBP"/>
</dbReference>
<evidence type="ECO:0000256" key="4">
    <source>
        <dbReference type="ARBA" id="ARBA00022597"/>
    </source>
</evidence>
<feature type="transmembrane region" description="Helical" evidence="9">
    <location>
        <begin position="430"/>
        <end position="448"/>
    </location>
</feature>
<dbReference type="Pfam" id="PF13416">
    <property type="entry name" value="SBP_bac_8"/>
    <property type="match status" value="1"/>
</dbReference>
<keyword evidence="6 10" id="KW-0732">Signal</keyword>
<dbReference type="Pfam" id="PF00528">
    <property type="entry name" value="BPD_transp_1"/>
    <property type="match status" value="1"/>
</dbReference>
<evidence type="ECO:0000256" key="7">
    <source>
        <dbReference type="ARBA" id="ARBA00022989"/>
    </source>
</evidence>
<protein>
    <submittedName>
        <fullName evidence="12">Extracellular solute-binding protein</fullName>
    </submittedName>
</protein>
<feature type="transmembrane region" description="Helical" evidence="9">
    <location>
        <begin position="537"/>
        <end position="566"/>
    </location>
</feature>
<dbReference type="PANTHER" id="PTHR30061">
    <property type="entry name" value="MALTOSE-BINDING PERIPLASMIC PROTEIN"/>
    <property type="match status" value="1"/>
</dbReference>
<keyword evidence="5 9" id="KW-0812">Transmembrane</keyword>
<dbReference type="CDD" id="cd06261">
    <property type="entry name" value="TM_PBP2"/>
    <property type="match status" value="1"/>
</dbReference>
<keyword evidence="4" id="KW-0762">Sugar transport</keyword>
<dbReference type="SUPFAM" id="SSF53850">
    <property type="entry name" value="Periplasmic binding protein-like II"/>
    <property type="match status" value="1"/>
</dbReference>
<sequence>MTIATVPGSSPLATISLAGRFLQAALCLLVLLSASASAADDLTLWHSYRGAERSAFEQRIEDFNRSQSAVQVRALAVPFGGFADKLSAALPRGQGPDLFVFAHDRLGGWASAGHTIAPIDRYVSERLLRRFPANLLDAMTFAGELYGLPFAFKSPALIMNADLLQSPPASTDELVAQALRHTDRAAGRFGLAYSYTEPFFHGALMNSFGSGPFDRGGNLNLDSAANIASLRMLARWARQDRILPEDPNSTLVTDLFNQGRAAMVISGPWMLGEISPQVNYRVAPLPVNSESGKPLSPWVAVEGLFLSPWTQHPQQAVVLMDFLTSRASAEIMATQGGQLPANISAFEHPSVATNHVAMAFRAQLEHAVPIPNLPAMTLLWLPLENALKKVVKGVAQPEAEMRQLQRRLSADLARLERSRTRGETPAQMPLWLWSLPLVLVLLAAWIWARYRRRLMAGWQANRTAYLYILPAMLGMLILVFFPLFYGLLLSFTDTTVFNEHAPMWSRFIGLDNYAAILGDFHLWRGQGSERSLDFDNFYWTLLVTIIWTASNVILALGLAMVLALALDRPIVGCSAFRLILILPWAIPNYITALVWKGMFHPQFGVINQGLQVLGLAPVAWFDSIGASFLTGLVTNVWLSIPFMMVVILGGLQSIPRELYEVARVEGAGRWFQFRAITLPLLKPVLIPAVILSVVWTFNMFNVIYLVSDGAPAGANDILITKAFRIGFEKYQYAYAAAYSMVILALLFGYALWQTRVSRTLEAAR</sequence>
<keyword evidence="7 9" id="KW-1133">Transmembrane helix</keyword>
<dbReference type="PANTHER" id="PTHR30061:SF50">
    <property type="entry name" value="MALTOSE_MALTODEXTRIN-BINDING PERIPLASMIC PROTEIN"/>
    <property type="match status" value="1"/>
</dbReference>
<feature type="domain" description="ABC transmembrane type-1" evidence="11">
    <location>
        <begin position="541"/>
        <end position="751"/>
    </location>
</feature>
<feature type="transmembrane region" description="Helical" evidence="9">
    <location>
        <begin position="684"/>
        <end position="706"/>
    </location>
</feature>
<feature type="transmembrane region" description="Helical" evidence="9">
    <location>
        <begin position="464"/>
        <end position="488"/>
    </location>
</feature>
<evidence type="ECO:0000256" key="6">
    <source>
        <dbReference type="ARBA" id="ARBA00022729"/>
    </source>
</evidence>
<gene>
    <name evidence="12" type="ORF">HXX02_15645</name>
</gene>
<evidence type="ECO:0000256" key="9">
    <source>
        <dbReference type="RuleBase" id="RU363032"/>
    </source>
</evidence>
<feature type="transmembrane region" description="Helical" evidence="9">
    <location>
        <begin position="732"/>
        <end position="752"/>
    </location>
</feature>
<dbReference type="EMBL" id="JACASI010000041">
    <property type="protein sequence ID" value="MCQ3830872.1"/>
    <property type="molecule type" value="Genomic_DNA"/>
</dbReference>
<dbReference type="InterPro" id="IPR006059">
    <property type="entry name" value="SBP"/>
</dbReference>
<feature type="transmembrane region" description="Helical" evidence="9">
    <location>
        <begin position="578"/>
        <end position="598"/>
    </location>
</feature>
<dbReference type="InterPro" id="IPR035906">
    <property type="entry name" value="MetI-like_sf"/>
</dbReference>
<feature type="transmembrane region" description="Helical" evidence="9">
    <location>
        <begin position="618"/>
        <end position="648"/>
    </location>
</feature>
<keyword evidence="3 9" id="KW-0813">Transport</keyword>
<comment type="similarity">
    <text evidence="2">Belongs to the bacterial solute-binding protein 1 family.</text>
</comment>
<reference evidence="12" key="1">
    <citation type="thesis" date="2020" institute="Technische Universitat Dresden" country="Dresden, Germany">
        <title>The Agarolytic System of Microbulbifer elongatus PORT2, Isolated from Batu Karas, Pangandaran West Java Indonesia.</title>
        <authorList>
            <person name="Anggraeni S.R."/>
        </authorList>
    </citation>
    <scope>NUCLEOTIDE SEQUENCE</scope>
    <source>
        <strain evidence="12">PORT2</strain>
    </source>
</reference>
<proteinExistence type="inferred from homology"/>
<dbReference type="Proteomes" id="UP001205566">
    <property type="component" value="Unassembled WGS sequence"/>
</dbReference>
<evidence type="ECO:0000313" key="12">
    <source>
        <dbReference type="EMBL" id="MCQ3830872.1"/>
    </source>
</evidence>
<dbReference type="Gene3D" id="3.40.190.10">
    <property type="entry name" value="Periplasmic binding protein-like II"/>
    <property type="match status" value="2"/>
</dbReference>
<dbReference type="InterPro" id="IPR006060">
    <property type="entry name" value="Maltose/Cyclodextrin-bd"/>
</dbReference>
<comment type="caution">
    <text evidence="12">The sequence shown here is derived from an EMBL/GenBank/DDBJ whole genome shotgun (WGS) entry which is preliminary data.</text>
</comment>
<evidence type="ECO:0000256" key="5">
    <source>
        <dbReference type="ARBA" id="ARBA00022692"/>
    </source>
</evidence>
<name>A0ABT1P432_9GAMM</name>
<evidence type="ECO:0000256" key="3">
    <source>
        <dbReference type="ARBA" id="ARBA00022448"/>
    </source>
</evidence>
<dbReference type="RefSeq" id="WP_255875764.1">
    <property type="nucleotide sequence ID" value="NZ_JACASI010000041.1"/>
</dbReference>
<organism evidence="12 13">
    <name type="scientific">Microbulbifer elongatus</name>
    <dbReference type="NCBI Taxonomy" id="86173"/>
    <lineage>
        <taxon>Bacteria</taxon>
        <taxon>Pseudomonadati</taxon>
        <taxon>Pseudomonadota</taxon>
        <taxon>Gammaproteobacteria</taxon>
        <taxon>Cellvibrionales</taxon>
        <taxon>Microbulbiferaceae</taxon>
        <taxon>Microbulbifer</taxon>
    </lineage>
</organism>
<dbReference type="PROSITE" id="PS50928">
    <property type="entry name" value="ABC_TM1"/>
    <property type="match status" value="1"/>
</dbReference>
<evidence type="ECO:0000256" key="10">
    <source>
        <dbReference type="SAM" id="SignalP"/>
    </source>
</evidence>
<evidence type="ECO:0000259" key="11">
    <source>
        <dbReference type="PROSITE" id="PS50928"/>
    </source>
</evidence>
<feature type="chain" id="PRO_5046979039" evidence="10">
    <location>
        <begin position="39"/>
        <end position="764"/>
    </location>
</feature>
<dbReference type="Gene3D" id="1.10.3720.10">
    <property type="entry name" value="MetI-like"/>
    <property type="match status" value="1"/>
</dbReference>
<accession>A0ABT1P432</accession>
<comment type="similarity">
    <text evidence="9">Belongs to the binding-protein-dependent transport system permease family.</text>
</comment>
<evidence type="ECO:0000313" key="13">
    <source>
        <dbReference type="Proteomes" id="UP001205566"/>
    </source>
</evidence>
<keyword evidence="8 9" id="KW-0472">Membrane</keyword>
<dbReference type="SUPFAM" id="SSF161098">
    <property type="entry name" value="MetI-like"/>
    <property type="match status" value="1"/>
</dbReference>
<keyword evidence="13" id="KW-1185">Reference proteome</keyword>
<comment type="subcellular location">
    <subcellularLocation>
        <location evidence="1 9">Cell membrane</location>
        <topology evidence="1 9">Multi-pass membrane protein</topology>
    </subcellularLocation>
</comment>
<dbReference type="InterPro" id="IPR000515">
    <property type="entry name" value="MetI-like"/>
</dbReference>